<dbReference type="AlphaFoldDB" id="A0A4R9AT18"/>
<keyword evidence="1" id="KW-1133">Transmembrane helix</keyword>
<protein>
    <submittedName>
        <fullName evidence="2">DUF2530 domain-containing protein</fullName>
    </submittedName>
</protein>
<evidence type="ECO:0000313" key="3">
    <source>
        <dbReference type="Proteomes" id="UP000298154"/>
    </source>
</evidence>
<keyword evidence="3" id="KW-1185">Reference proteome</keyword>
<evidence type="ECO:0000256" key="1">
    <source>
        <dbReference type="SAM" id="Phobius"/>
    </source>
</evidence>
<proteinExistence type="predicted"/>
<accession>A0A4R9AT18</accession>
<reference evidence="2 3" key="1">
    <citation type="submission" date="2019-03" db="EMBL/GenBank/DDBJ databases">
        <title>Genomics of glacier-inhabiting Cryobacterium strains.</title>
        <authorList>
            <person name="Liu Q."/>
            <person name="Xin Y.-H."/>
        </authorList>
    </citation>
    <scope>NUCLEOTIDE SEQUENCE [LARGE SCALE GENOMIC DNA]</scope>
    <source>
        <strain evidence="2 3">Sr36</strain>
    </source>
</reference>
<dbReference type="Proteomes" id="UP000298154">
    <property type="component" value="Unassembled WGS sequence"/>
</dbReference>
<feature type="transmembrane region" description="Helical" evidence="1">
    <location>
        <begin position="24"/>
        <end position="46"/>
    </location>
</feature>
<keyword evidence="1" id="KW-0472">Membrane</keyword>
<feature type="transmembrane region" description="Helical" evidence="1">
    <location>
        <begin position="58"/>
        <end position="79"/>
    </location>
</feature>
<comment type="caution">
    <text evidence="2">The sequence shown here is derived from an EMBL/GenBank/DDBJ whole genome shotgun (WGS) entry which is preliminary data.</text>
</comment>
<evidence type="ECO:0000313" key="2">
    <source>
        <dbReference type="EMBL" id="TFD69430.1"/>
    </source>
</evidence>
<dbReference type="EMBL" id="SOHK01000004">
    <property type="protein sequence ID" value="TFD69430.1"/>
    <property type="molecule type" value="Genomic_DNA"/>
</dbReference>
<sequence length="84" mass="9198">MRLWLKDSERRPDPLPARTDARKALFAGTLLWLVALGAALVTQWTVPEASGAASAPGAGWWLWCTVIGVALGLVGLAWVQFRRR</sequence>
<gene>
    <name evidence="2" type="ORF">E3T47_01200</name>
</gene>
<name>A0A4R9AT18_9MICO</name>
<keyword evidence="1" id="KW-0812">Transmembrane</keyword>
<organism evidence="2 3">
    <name type="scientific">Cryobacterium ruanii</name>
    <dbReference type="NCBI Taxonomy" id="1259197"/>
    <lineage>
        <taxon>Bacteria</taxon>
        <taxon>Bacillati</taxon>
        <taxon>Actinomycetota</taxon>
        <taxon>Actinomycetes</taxon>
        <taxon>Micrococcales</taxon>
        <taxon>Microbacteriaceae</taxon>
        <taxon>Cryobacterium</taxon>
    </lineage>
</organism>